<proteinExistence type="predicted"/>
<reference evidence="1 2" key="1">
    <citation type="submission" date="2019-12" db="EMBL/GenBank/DDBJ databases">
        <title>Full genome sequence of a Bacillus safensis strain isolated from commercially available natto in Indonesia.</title>
        <authorList>
            <person name="Yoshida M."/>
            <person name="Uomi M."/>
            <person name="Waturangi D."/>
            <person name="Ekaputri J.J."/>
            <person name="Setiamarga D.H.E."/>
        </authorList>
    </citation>
    <scope>NUCLEOTIDE SEQUENCE [LARGE SCALE GENOMIC DNA]</scope>
    <source>
        <strain evidence="1 2">IDN1</strain>
    </source>
</reference>
<protein>
    <submittedName>
        <fullName evidence="1">Uncharacterized protein</fullName>
    </submittedName>
</protein>
<dbReference type="EMBL" id="AP021906">
    <property type="protein sequence ID" value="BBP93168.1"/>
    <property type="molecule type" value="Genomic_DNA"/>
</dbReference>
<evidence type="ECO:0000313" key="1">
    <source>
        <dbReference type="EMBL" id="BBP93168.1"/>
    </source>
</evidence>
<gene>
    <name evidence="1" type="ORF">BsIDN1_67860</name>
</gene>
<accession>A0A5S9MJ81</accession>
<dbReference type="AlphaFoldDB" id="A0A5S9MJ81"/>
<organism evidence="1 2">
    <name type="scientific">Bacillus safensis</name>
    <dbReference type="NCBI Taxonomy" id="561879"/>
    <lineage>
        <taxon>Bacteria</taxon>
        <taxon>Bacillati</taxon>
        <taxon>Bacillota</taxon>
        <taxon>Bacilli</taxon>
        <taxon>Bacillales</taxon>
        <taxon>Bacillaceae</taxon>
        <taxon>Bacillus</taxon>
    </lineage>
</organism>
<sequence length="68" mass="7906">MSACFVSKKENAKDLKGMYRLLGELVHNVKFIQHLIACDTFEDMLDIMYKKKFLRTRTNCVILTFSAS</sequence>
<name>A0A5S9MJ81_BACIA</name>
<dbReference type="Proteomes" id="UP000464658">
    <property type="component" value="Chromosome"/>
</dbReference>
<evidence type="ECO:0000313" key="2">
    <source>
        <dbReference type="Proteomes" id="UP000464658"/>
    </source>
</evidence>